<evidence type="ECO:0000256" key="1">
    <source>
        <dbReference type="SAM" id="MobiDB-lite"/>
    </source>
</evidence>
<proteinExistence type="predicted"/>
<dbReference type="AlphaFoldDB" id="A0A3A1WM49"/>
<keyword evidence="3" id="KW-1185">Reference proteome</keyword>
<comment type="caution">
    <text evidence="2">The sequence shown here is derived from an EMBL/GenBank/DDBJ whole genome shotgun (WGS) entry which is preliminary data.</text>
</comment>
<accession>A0A3A1WM49</accession>
<organism evidence="2 3">
    <name type="scientific">Aureimonas flava</name>
    <dbReference type="NCBI Taxonomy" id="2320271"/>
    <lineage>
        <taxon>Bacteria</taxon>
        <taxon>Pseudomonadati</taxon>
        <taxon>Pseudomonadota</taxon>
        <taxon>Alphaproteobacteria</taxon>
        <taxon>Hyphomicrobiales</taxon>
        <taxon>Aurantimonadaceae</taxon>
        <taxon>Aureimonas</taxon>
    </lineage>
</organism>
<sequence>MAKHRPGGGGAGLLRQGRAAGGRPGGLPLRRAARDHGGGQRGALSRRPPRDAGPVGGRHRLLGGGARGARGGGGRLALRARGRSGGGGDAPGGAEAWTRRRGVEPGRLHAPAAGGIRTCPRRPRPLLRGALTGFDCSRTGFRLY</sequence>
<dbReference type="EMBL" id="QYRN01000005">
    <property type="protein sequence ID" value="RIY00807.1"/>
    <property type="molecule type" value="Genomic_DNA"/>
</dbReference>
<feature type="region of interest" description="Disordered" evidence="1">
    <location>
        <begin position="1"/>
        <end position="117"/>
    </location>
</feature>
<name>A0A3A1WM49_9HYPH</name>
<feature type="compositionally biased region" description="Gly residues" evidence="1">
    <location>
        <begin position="62"/>
        <end position="75"/>
    </location>
</feature>
<dbReference type="Proteomes" id="UP000265750">
    <property type="component" value="Unassembled WGS sequence"/>
</dbReference>
<gene>
    <name evidence="2" type="ORF">D3218_10375</name>
</gene>
<protein>
    <submittedName>
        <fullName evidence="2">Uncharacterized protein</fullName>
    </submittedName>
</protein>
<reference evidence="3" key="1">
    <citation type="submission" date="2018-09" db="EMBL/GenBank/DDBJ databases">
        <authorList>
            <person name="Tuo L."/>
        </authorList>
    </citation>
    <scope>NUCLEOTIDE SEQUENCE [LARGE SCALE GENOMIC DNA]</scope>
    <source>
        <strain evidence="3">M2BS4Y-1</strain>
    </source>
</reference>
<evidence type="ECO:0000313" key="3">
    <source>
        <dbReference type="Proteomes" id="UP000265750"/>
    </source>
</evidence>
<feature type="compositionally biased region" description="Basic and acidic residues" evidence="1">
    <location>
        <begin position="97"/>
        <end position="107"/>
    </location>
</feature>
<evidence type="ECO:0000313" key="2">
    <source>
        <dbReference type="EMBL" id="RIY00807.1"/>
    </source>
</evidence>